<evidence type="ECO:0000259" key="11">
    <source>
        <dbReference type="Pfam" id="PF01478"/>
    </source>
</evidence>
<keyword evidence="4" id="KW-0997">Cell inner membrane</keyword>
<dbReference type="PRINTS" id="PR00864">
    <property type="entry name" value="PREPILNPTASE"/>
</dbReference>
<dbReference type="PANTHER" id="PTHR30487">
    <property type="entry name" value="TYPE 4 PREPILIN-LIKE PROTEINS LEADER PEPTIDE-PROCESSING ENZYME"/>
    <property type="match status" value="1"/>
</dbReference>
<dbReference type="InterPro" id="IPR050882">
    <property type="entry name" value="Prepilin_peptidase/N-MTase"/>
</dbReference>
<dbReference type="GO" id="GO:0008168">
    <property type="term" value="F:methyltransferase activity"/>
    <property type="evidence" value="ECO:0007669"/>
    <property type="project" value="UniProtKB-KW"/>
</dbReference>
<dbReference type="Gene3D" id="1.20.120.1220">
    <property type="match status" value="1"/>
</dbReference>
<dbReference type="AlphaFoldDB" id="A0A3D9FDE9"/>
<keyword evidence="9" id="KW-0645">Protease</keyword>
<evidence type="ECO:0000256" key="7">
    <source>
        <dbReference type="ARBA" id="ARBA00023136"/>
    </source>
</evidence>
<gene>
    <name evidence="13" type="ORF">DFR46_0816</name>
</gene>
<evidence type="ECO:0000313" key="13">
    <source>
        <dbReference type="EMBL" id="RED15809.1"/>
    </source>
</evidence>
<reference evidence="13 14" key="1">
    <citation type="submission" date="2018-07" db="EMBL/GenBank/DDBJ databases">
        <title>Genomic Encyclopedia of Type Strains, Phase IV (KMG-IV): sequencing the most valuable type-strain genomes for metagenomic binning, comparative biology and taxonomic classification.</title>
        <authorList>
            <person name="Goeker M."/>
        </authorList>
    </citation>
    <scope>NUCLEOTIDE SEQUENCE [LARGE SCALE GENOMIC DNA]</scope>
    <source>
        <strain evidence="13 14">DSM 26725</strain>
    </source>
</reference>
<comment type="catalytic activity">
    <reaction evidence="9">
        <text>Typically cleaves a -Gly-|-Phe- bond to release an N-terminal, basic peptide of 5-8 residues from type IV prepilin, and then N-methylates the new N-terminal amino group, the methyl donor being S-adenosyl-L-methionine.</text>
        <dbReference type="EC" id="3.4.23.43"/>
    </reaction>
</comment>
<keyword evidence="14" id="KW-1185">Reference proteome</keyword>
<dbReference type="EMBL" id="QRDP01000004">
    <property type="protein sequence ID" value="RED15809.1"/>
    <property type="molecule type" value="Genomic_DNA"/>
</dbReference>
<feature type="transmembrane region" description="Helical" evidence="10">
    <location>
        <begin position="201"/>
        <end position="226"/>
    </location>
</feature>
<feature type="transmembrane region" description="Helical" evidence="10">
    <location>
        <begin position="15"/>
        <end position="36"/>
    </location>
</feature>
<comment type="subcellular location">
    <subcellularLocation>
        <location evidence="1">Cell inner membrane</location>
        <topology evidence="1">Multi-pass membrane protein</topology>
    </subcellularLocation>
    <subcellularLocation>
        <location evidence="9">Cell membrane</location>
        <topology evidence="9">Multi-pass membrane protein</topology>
    </subcellularLocation>
</comment>
<evidence type="ECO:0000256" key="5">
    <source>
        <dbReference type="ARBA" id="ARBA00022692"/>
    </source>
</evidence>
<keyword evidence="3" id="KW-1003">Cell membrane</keyword>
<comment type="caution">
    <text evidence="13">The sequence shown here is derived from an EMBL/GenBank/DDBJ whole genome shotgun (WGS) entry which is preliminary data.</text>
</comment>
<dbReference type="GO" id="GO:0004190">
    <property type="term" value="F:aspartic-type endopeptidase activity"/>
    <property type="evidence" value="ECO:0007669"/>
    <property type="project" value="UniProtKB-EC"/>
</dbReference>
<dbReference type="EC" id="2.1.1.-" evidence="9"/>
<feature type="transmembrane region" description="Helical" evidence="10">
    <location>
        <begin position="160"/>
        <end position="181"/>
    </location>
</feature>
<name>A0A3D9FDE9_9SPHN</name>
<dbReference type="InterPro" id="IPR014032">
    <property type="entry name" value="Peptidase_A24A_bac"/>
</dbReference>
<evidence type="ECO:0000256" key="4">
    <source>
        <dbReference type="ARBA" id="ARBA00022519"/>
    </source>
</evidence>
<evidence type="ECO:0000256" key="3">
    <source>
        <dbReference type="ARBA" id="ARBA00022475"/>
    </source>
</evidence>
<organism evidence="13 14">
    <name type="scientific">Parasphingopyxis lamellibrachiae</name>
    <dbReference type="NCBI Taxonomy" id="680125"/>
    <lineage>
        <taxon>Bacteria</taxon>
        <taxon>Pseudomonadati</taxon>
        <taxon>Pseudomonadota</taxon>
        <taxon>Alphaproteobacteria</taxon>
        <taxon>Sphingomonadales</taxon>
        <taxon>Sphingomonadaceae</taxon>
        <taxon>Parasphingopyxis</taxon>
    </lineage>
</organism>
<keyword evidence="9" id="KW-0378">Hydrolase</keyword>
<evidence type="ECO:0000256" key="9">
    <source>
        <dbReference type="RuleBase" id="RU003794"/>
    </source>
</evidence>
<feature type="transmembrane region" description="Helical" evidence="10">
    <location>
        <begin position="111"/>
        <end position="131"/>
    </location>
</feature>
<dbReference type="InterPro" id="IPR010627">
    <property type="entry name" value="Prepilin_pept_A24_N"/>
</dbReference>
<evidence type="ECO:0000256" key="6">
    <source>
        <dbReference type="ARBA" id="ARBA00022989"/>
    </source>
</evidence>
<evidence type="ECO:0000256" key="2">
    <source>
        <dbReference type="ARBA" id="ARBA00005801"/>
    </source>
</evidence>
<proteinExistence type="inferred from homology"/>
<accession>A0A3D9FDE9</accession>
<comment type="function">
    <text evidence="9">Plays an essential role in type IV pili and type II pseudopili formation by proteolytically removing the leader sequence from substrate proteins and subsequently monomethylating the alpha-amino group of the newly exposed N-terminal phenylalanine.</text>
</comment>
<comment type="similarity">
    <text evidence="2 8">Belongs to the peptidase A24 family.</text>
</comment>
<evidence type="ECO:0000256" key="8">
    <source>
        <dbReference type="RuleBase" id="RU003793"/>
    </source>
</evidence>
<dbReference type="Pfam" id="PF01478">
    <property type="entry name" value="Peptidase_A24"/>
    <property type="match status" value="1"/>
</dbReference>
<keyword evidence="9" id="KW-0511">Multifunctional enzyme</keyword>
<dbReference type="GO" id="GO:0005886">
    <property type="term" value="C:plasma membrane"/>
    <property type="evidence" value="ECO:0007669"/>
    <property type="project" value="UniProtKB-SubCell"/>
</dbReference>
<evidence type="ECO:0000256" key="1">
    <source>
        <dbReference type="ARBA" id="ARBA00004429"/>
    </source>
</evidence>
<protein>
    <recommendedName>
        <fullName evidence="9">Prepilin leader peptidase/N-methyltransferase</fullName>
        <ecNumber evidence="9">2.1.1.-</ecNumber>
        <ecNumber evidence="9">3.4.23.43</ecNumber>
    </recommendedName>
</protein>
<feature type="transmembrane region" description="Helical" evidence="10">
    <location>
        <begin position="238"/>
        <end position="255"/>
    </location>
</feature>
<sequence>MTALFTNFENLPPEWRAGFGALLGLIIGSYLATLALRWPSGEGASQGRSRCNGCGRALGWRELIPLLSYAMRRGRCGHCGARIDPVHPVAELAAALIGALSLALHPGFEGLTGAIFGWILLVLAILDIRHFWLPDRLTLPLAALGIGASWLIGMPSLVNALIGALAGFGLLFVINSAYRALRGRDGLGSGDSKMLAAIGAWLGWQMLPFILLLASGTGLLAVLYGALRGRATKAGDRLPFGAFLAVAAWPLWLGRDALQNYFHAL</sequence>
<keyword evidence="6 10" id="KW-1133">Transmembrane helix</keyword>
<dbReference type="Proteomes" id="UP000256310">
    <property type="component" value="Unassembled WGS sequence"/>
</dbReference>
<keyword evidence="5 9" id="KW-0812">Transmembrane</keyword>
<evidence type="ECO:0000259" key="12">
    <source>
        <dbReference type="Pfam" id="PF06750"/>
    </source>
</evidence>
<evidence type="ECO:0000313" key="14">
    <source>
        <dbReference type="Proteomes" id="UP000256310"/>
    </source>
</evidence>
<keyword evidence="9" id="KW-0489">Methyltransferase</keyword>
<dbReference type="Pfam" id="PF06750">
    <property type="entry name" value="A24_N_bact"/>
    <property type="match status" value="1"/>
</dbReference>
<keyword evidence="7 10" id="KW-0472">Membrane</keyword>
<dbReference type="GO" id="GO:0032259">
    <property type="term" value="P:methylation"/>
    <property type="evidence" value="ECO:0007669"/>
    <property type="project" value="UniProtKB-KW"/>
</dbReference>
<dbReference type="InterPro" id="IPR000045">
    <property type="entry name" value="Prepilin_IV_endopep_pep"/>
</dbReference>
<dbReference type="EC" id="3.4.23.43" evidence="9"/>
<dbReference type="RefSeq" id="WP_245953665.1">
    <property type="nucleotide sequence ID" value="NZ_QRDP01000004.1"/>
</dbReference>
<feature type="domain" description="Prepilin type IV endopeptidase peptidase" evidence="11">
    <location>
        <begin position="115"/>
        <end position="221"/>
    </location>
</feature>
<dbReference type="GO" id="GO:0006465">
    <property type="term" value="P:signal peptide processing"/>
    <property type="evidence" value="ECO:0007669"/>
    <property type="project" value="TreeGrafter"/>
</dbReference>
<feature type="domain" description="Prepilin peptidase A24 N-terminal" evidence="12">
    <location>
        <begin position="22"/>
        <end position="101"/>
    </location>
</feature>
<keyword evidence="9" id="KW-0808">Transferase</keyword>
<evidence type="ECO:0000256" key="10">
    <source>
        <dbReference type="SAM" id="Phobius"/>
    </source>
</evidence>
<dbReference type="PANTHER" id="PTHR30487:SF0">
    <property type="entry name" value="PREPILIN LEADER PEPTIDASE_N-METHYLTRANSFERASE-RELATED"/>
    <property type="match status" value="1"/>
</dbReference>